<keyword evidence="5" id="KW-0249">Electron transport</keyword>
<keyword evidence="5" id="KW-0479">Metal-binding</keyword>
<keyword evidence="5" id="KW-0813">Transport</keyword>
<geneLocation type="mitochondrion" evidence="8"/>
<keyword evidence="5" id="KW-0679">Respiratory chain</keyword>
<feature type="domain" description="Cytochrome oxidase subunit I profile" evidence="7">
    <location>
        <begin position="4"/>
        <end position="490"/>
    </location>
</feature>
<dbReference type="InterPro" id="IPR036927">
    <property type="entry name" value="Cyt_c_oxase-like_su1_sf"/>
</dbReference>
<evidence type="ECO:0000256" key="2">
    <source>
        <dbReference type="ARBA" id="ARBA00022692"/>
    </source>
</evidence>
<dbReference type="Gene3D" id="1.20.210.10">
    <property type="entry name" value="Cytochrome c oxidase-like, subunit I domain"/>
    <property type="match status" value="1"/>
</dbReference>
<keyword evidence="2 5" id="KW-0812">Transmembrane</keyword>
<keyword evidence="5" id="KW-0186">Copper</keyword>
<keyword evidence="4 5" id="KW-0472">Membrane</keyword>
<organism evidence="8">
    <name type="scientific">Diplonema japonicum</name>
    <dbReference type="NCBI Taxonomy" id="2508216"/>
    <lineage>
        <taxon>Eukaryota</taxon>
        <taxon>Discoba</taxon>
        <taxon>Euglenozoa</taxon>
        <taxon>Diplonemea</taxon>
        <taxon>Diplonemidae</taxon>
        <taxon>Diplonema</taxon>
    </lineage>
</organism>
<dbReference type="InterPro" id="IPR023616">
    <property type="entry name" value="Cyt_c_oxase-like_su1_dom"/>
</dbReference>
<dbReference type="GO" id="GO:0016491">
    <property type="term" value="F:oxidoreductase activity"/>
    <property type="evidence" value="ECO:0007669"/>
    <property type="project" value="UniProtKB-KW"/>
</dbReference>
<keyword evidence="8" id="KW-0560">Oxidoreductase</keyword>
<evidence type="ECO:0000313" key="8">
    <source>
        <dbReference type="EMBL" id="QHQ98655.1"/>
    </source>
</evidence>
<feature type="transmembrane region" description="Helical" evidence="6">
    <location>
        <begin position="187"/>
        <end position="214"/>
    </location>
</feature>
<keyword evidence="5" id="KW-0349">Heme</keyword>
<evidence type="ECO:0000256" key="4">
    <source>
        <dbReference type="ARBA" id="ARBA00023136"/>
    </source>
</evidence>
<feature type="transmembrane region" description="Helical" evidence="6">
    <location>
        <begin position="341"/>
        <end position="361"/>
    </location>
</feature>
<dbReference type="UniPathway" id="UPA00705"/>
<feature type="transmembrane region" description="Helical" evidence="6">
    <location>
        <begin position="410"/>
        <end position="429"/>
    </location>
</feature>
<dbReference type="EC" id="7.1.1.9" evidence="5"/>
<dbReference type="GO" id="GO:0005743">
    <property type="term" value="C:mitochondrial inner membrane"/>
    <property type="evidence" value="ECO:0007669"/>
    <property type="project" value="UniProtKB-SubCell"/>
</dbReference>
<protein>
    <recommendedName>
        <fullName evidence="5">Cytochrome c oxidase subunit 1</fullName>
        <ecNumber evidence="5">7.1.1.9</ecNumber>
    </recommendedName>
</protein>
<feature type="transmembrane region" description="Helical" evidence="6">
    <location>
        <begin position="104"/>
        <end position="122"/>
    </location>
</feature>
<dbReference type="GO" id="GO:0020037">
    <property type="term" value="F:heme binding"/>
    <property type="evidence" value="ECO:0007669"/>
    <property type="project" value="InterPro"/>
</dbReference>
<comment type="function">
    <text evidence="5">Component of the cytochrome c oxidase, the last enzyme in the mitochondrial electron transport chain which drives oxidative phosphorylation. The respiratory chain contains 3 multisubunit complexes succinate dehydrogenase (complex II, CII), ubiquinol-cytochrome c oxidoreductase (cytochrome b-c1 complex, complex III, CIII) and cytochrome c oxidase (complex IV, CIV), that cooperate to transfer electrons derived from NADH and succinate to molecular oxygen, creating an electrochemical gradient over the inner membrane that drives transmembrane transport and the ATP synthase. Cytochrome c oxidase is the component of the respiratory chain that catalyzes the reduction of oxygen to water. Electrons originating from reduced cytochrome c in the intermembrane space (IMS) are transferred via the dinuclear copper A center (CU(A)) of subunit 2 and heme A of subunit 1 to the active site in subunit 1, a binuclear center (BNC) formed by heme A3 and copper B (CU(B)). The BNC reduces molecular oxygen to 2 water molecules using 4 electrons from cytochrome c in the IMS and 4 protons from the mitochondrial matrix.</text>
</comment>
<dbReference type="PRINTS" id="PR01165">
    <property type="entry name" value="CYCOXIDASEI"/>
</dbReference>
<dbReference type="AlphaFoldDB" id="A0A6G5ZV08"/>
<dbReference type="InterPro" id="IPR000883">
    <property type="entry name" value="Cyt_C_Oxase_1"/>
</dbReference>
<dbReference type="GO" id="GO:0004129">
    <property type="term" value="F:cytochrome-c oxidase activity"/>
    <property type="evidence" value="ECO:0007669"/>
    <property type="project" value="UniProtKB-EC"/>
</dbReference>
<dbReference type="EMBL" id="MN109068">
    <property type="protein sequence ID" value="QHQ98655.1"/>
    <property type="molecule type" value="mRNA"/>
</dbReference>
<dbReference type="PANTHER" id="PTHR10422">
    <property type="entry name" value="CYTOCHROME C OXIDASE SUBUNIT 1"/>
    <property type="match status" value="1"/>
</dbReference>
<proteinExistence type="evidence at transcript level"/>
<evidence type="ECO:0000256" key="6">
    <source>
        <dbReference type="SAM" id="Phobius"/>
    </source>
</evidence>
<dbReference type="GO" id="GO:0006123">
    <property type="term" value="P:mitochondrial electron transport, cytochrome c to oxygen"/>
    <property type="evidence" value="ECO:0007669"/>
    <property type="project" value="TreeGrafter"/>
</dbReference>
<evidence type="ECO:0000256" key="3">
    <source>
        <dbReference type="ARBA" id="ARBA00022989"/>
    </source>
</evidence>
<name>A0A6G5ZV08_9EUGL</name>
<sequence>MLSTVSTILWTTNAKLIGCIYLNAALCFGMSGLLLSWVMRGELGGLSEQLLFGDHQLYNVFTTSHAMLMIFFFIMPGVMSGLGNLLVPIHLCVPEMVFPKVNNLGAWLLIDAYLLIIGSSWIDEGAGTAWTVYPPLSMSMSHGGIAVDVFIISLHAAGVSSLSGAINLMVTGCYARRTMSSILQVSLYPWSVGITGALLVGVVPVLAGAITMLLTDRCGSTTFYDVVAGGDPVLYQHLFWVFGHPEVYIIILPVFGLVSHSLHRSAIFSLFNSLGMVYAMIAIGVVGYFVWAHHMFTVGLDVDTRVYFSSATLLIALPTSIKMFSWMVALRRVTVSSTVSWYTVGFLLMFLLGGVTGLVLANSEVDLAVHDTYYVVAHFHYVLSLGAVFGMCTGLVATHELIIGYRMPGWLGRVQVLVFLLGTTCVFWGMHMSGALGLPRRVPDSPDGYLINAISTTGGLCTVLLAIALMLSTSLEASLWDTLQTRGTSVVSTHVRRAVLVGSTNLDTASRGQLMLHTCTANSIRSGVSMQC</sequence>
<dbReference type="PANTHER" id="PTHR10422:SF18">
    <property type="entry name" value="CYTOCHROME C OXIDASE SUBUNIT 1"/>
    <property type="match status" value="1"/>
</dbReference>
<evidence type="ECO:0000256" key="1">
    <source>
        <dbReference type="ARBA" id="ARBA00004141"/>
    </source>
</evidence>
<comment type="similarity">
    <text evidence="5">Belongs to the heme-copper respiratory oxidase family.</text>
</comment>
<keyword evidence="3 6" id="KW-1133">Transmembrane helix</keyword>
<feature type="transmembrane region" description="Helical" evidence="6">
    <location>
        <begin position="234"/>
        <end position="258"/>
    </location>
</feature>
<feature type="transmembrane region" description="Helical" evidence="6">
    <location>
        <begin position="306"/>
        <end position="329"/>
    </location>
</feature>
<evidence type="ECO:0000259" key="7">
    <source>
        <dbReference type="PROSITE" id="PS50855"/>
    </source>
</evidence>
<comment type="catalytic activity">
    <reaction evidence="5">
        <text>4 Fe(II)-[cytochrome c] + O2 + 8 H(+)(in) = 4 Fe(III)-[cytochrome c] + 2 H2O + 4 H(+)(out)</text>
        <dbReference type="Rhea" id="RHEA:11436"/>
        <dbReference type="Rhea" id="RHEA-COMP:10350"/>
        <dbReference type="Rhea" id="RHEA-COMP:14399"/>
        <dbReference type="ChEBI" id="CHEBI:15377"/>
        <dbReference type="ChEBI" id="CHEBI:15378"/>
        <dbReference type="ChEBI" id="CHEBI:15379"/>
        <dbReference type="ChEBI" id="CHEBI:29033"/>
        <dbReference type="ChEBI" id="CHEBI:29034"/>
        <dbReference type="EC" id="7.1.1.9"/>
    </reaction>
</comment>
<dbReference type="GO" id="GO:0015990">
    <property type="term" value="P:electron transport coupled proton transport"/>
    <property type="evidence" value="ECO:0007669"/>
    <property type="project" value="TreeGrafter"/>
</dbReference>
<keyword evidence="5 8" id="KW-0496">Mitochondrion</keyword>
<dbReference type="InterPro" id="IPR023615">
    <property type="entry name" value="Cyt_c_Oxase_su1_BS"/>
</dbReference>
<keyword evidence="5" id="KW-0999">Mitochondrion inner membrane</keyword>
<feature type="transmembrane region" description="Helical" evidence="6">
    <location>
        <begin position="270"/>
        <end position="291"/>
    </location>
</feature>
<comment type="pathway">
    <text evidence="5">Energy metabolism; oxidative phosphorylation.</text>
</comment>
<comment type="subcellular location">
    <subcellularLocation>
        <location evidence="1">Membrane</location>
        <topology evidence="1">Multi-pass membrane protein</topology>
    </subcellularLocation>
    <subcellularLocation>
        <location evidence="5">Mitochondrion inner membrane</location>
        <topology evidence="5">Multi-pass membrane protein</topology>
    </subcellularLocation>
</comment>
<dbReference type="Pfam" id="PF00115">
    <property type="entry name" value="COX1"/>
    <property type="match status" value="1"/>
</dbReference>
<accession>A0A6G5ZV08</accession>
<feature type="transmembrane region" description="Helical" evidence="6">
    <location>
        <begin position="66"/>
        <end position="92"/>
    </location>
</feature>
<dbReference type="PROSITE" id="PS00077">
    <property type="entry name" value="COX1_CUB"/>
    <property type="match status" value="1"/>
</dbReference>
<dbReference type="PROSITE" id="PS50855">
    <property type="entry name" value="COX1"/>
    <property type="match status" value="1"/>
</dbReference>
<feature type="transmembrane region" description="Helical" evidence="6">
    <location>
        <begin position="373"/>
        <end position="398"/>
    </location>
</feature>
<reference evidence="8" key="1">
    <citation type="journal article" date="2020" name="Nucleic Acids Res.">
        <title>Gene fragmentation and RNA editing without borders: eccentric mitochondrial genomes of diplonemids.</title>
        <authorList>
            <person name="Kaur B."/>
            <person name="Zahonova K."/>
            <person name="Valach M."/>
            <person name="Faktorova D."/>
            <person name="Prokopchuk G."/>
            <person name="Burger G."/>
            <person name="Lukes J."/>
        </authorList>
    </citation>
    <scope>NUCLEOTIDE SEQUENCE</scope>
</reference>
<feature type="transmembrane region" description="Helical" evidence="6">
    <location>
        <begin position="449"/>
        <end position="471"/>
    </location>
</feature>
<feature type="transmembrane region" description="Helical" evidence="6">
    <location>
        <begin position="20"/>
        <end position="39"/>
    </location>
</feature>
<keyword evidence="5" id="KW-0408">Iron</keyword>
<feature type="transmembrane region" description="Helical" evidence="6">
    <location>
        <begin position="142"/>
        <end position="175"/>
    </location>
</feature>
<dbReference type="SUPFAM" id="SSF81442">
    <property type="entry name" value="Cytochrome c oxidase subunit I-like"/>
    <property type="match status" value="1"/>
</dbReference>
<dbReference type="GO" id="GO:0046872">
    <property type="term" value="F:metal ion binding"/>
    <property type="evidence" value="ECO:0007669"/>
    <property type="project" value="UniProtKB-KW"/>
</dbReference>
<evidence type="ECO:0000256" key="5">
    <source>
        <dbReference type="RuleBase" id="RU000369"/>
    </source>
</evidence>